<keyword evidence="4" id="KW-1015">Disulfide bond</keyword>
<dbReference type="InterPro" id="IPR013766">
    <property type="entry name" value="Thioredoxin_domain"/>
</dbReference>
<accession>A0ABS9EKP0</accession>
<evidence type="ECO:0000259" key="7">
    <source>
        <dbReference type="PROSITE" id="PS51352"/>
    </source>
</evidence>
<keyword evidence="3" id="KW-0249">Electron transport</keyword>
<dbReference type="CDD" id="cd02947">
    <property type="entry name" value="TRX_family"/>
    <property type="match status" value="1"/>
</dbReference>
<keyword evidence="9" id="KW-1185">Reference proteome</keyword>
<comment type="caution">
    <text evidence="8">The sequence shown here is derived from an EMBL/GenBank/DDBJ whole genome shotgun (WGS) entry which is preliminary data.</text>
</comment>
<gene>
    <name evidence="8" type="ORF">L2W38_02910</name>
</gene>
<dbReference type="PROSITE" id="PS51352">
    <property type="entry name" value="THIOREDOXIN_2"/>
    <property type="match status" value="1"/>
</dbReference>
<evidence type="ECO:0000256" key="4">
    <source>
        <dbReference type="ARBA" id="ARBA00023157"/>
    </source>
</evidence>
<dbReference type="SUPFAM" id="SSF52833">
    <property type="entry name" value="Thioredoxin-like"/>
    <property type="match status" value="1"/>
</dbReference>
<dbReference type="PANTHER" id="PTHR45663">
    <property type="entry name" value="GEO12009P1"/>
    <property type="match status" value="1"/>
</dbReference>
<evidence type="ECO:0000256" key="5">
    <source>
        <dbReference type="ARBA" id="ARBA00023284"/>
    </source>
</evidence>
<dbReference type="Gene3D" id="3.40.30.10">
    <property type="entry name" value="Glutaredoxin"/>
    <property type="match status" value="1"/>
</dbReference>
<feature type="domain" description="Thioredoxin" evidence="7">
    <location>
        <begin position="1"/>
        <end position="105"/>
    </location>
</feature>
<dbReference type="Pfam" id="PF00085">
    <property type="entry name" value="Thioredoxin"/>
    <property type="match status" value="1"/>
</dbReference>
<evidence type="ECO:0000256" key="2">
    <source>
        <dbReference type="ARBA" id="ARBA00022448"/>
    </source>
</evidence>
<dbReference type="InterPro" id="IPR036249">
    <property type="entry name" value="Thioredoxin-like_sf"/>
</dbReference>
<name>A0ABS9EKP0_9BACT</name>
<evidence type="ECO:0000256" key="6">
    <source>
        <dbReference type="PIRNR" id="PIRNR000077"/>
    </source>
</evidence>
<dbReference type="EMBL" id="JAKGUD010000002">
    <property type="protein sequence ID" value="MCF4141769.1"/>
    <property type="molecule type" value="Genomic_DNA"/>
</dbReference>
<dbReference type="Proteomes" id="UP001200430">
    <property type="component" value="Unassembled WGS sequence"/>
</dbReference>
<evidence type="ECO:0000313" key="8">
    <source>
        <dbReference type="EMBL" id="MCF4141769.1"/>
    </source>
</evidence>
<proteinExistence type="inferred from homology"/>
<protein>
    <recommendedName>
        <fullName evidence="6">Thioredoxin</fullName>
    </recommendedName>
</protein>
<dbReference type="PIRSF" id="PIRSF000077">
    <property type="entry name" value="Thioredoxin"/>
    <property type="match status" value="1"/>
</dbReference>
<sequence length="105" mass="11722">MIELDKDTFDAEVKESDLPVVVDFWGPKCTHCLALMPGVEKLAEEFDGKVKFCKVNIQGNRRVAIAHKVMGLPAFLFWNGGEEKARMSGDAVTIDQIKAEIEKLL</sequence>
<evidence type="ECO:0000313" key="9">
    <source>
        <dbReference type="Proteomes" id="UP001200430"/>
    </source>
</evidence>
<evidence type="ECO:0000256" key="1">
    <source>
        <dbReference type="ARBA" id="ARBA00008987"/>
    </source>
</evidence>
<keyword evidence="5" id="KW-0676">Redox-active center</keyword>
<comment type="similarity">
    <text evidence="1 6">Belongs to the thioredoxin family.</text>
</comment>
<keyword evidence="2" id="KW-0813">Transport</keyword>
<dbReference type="InterPro" id="IPR005746">
    <property type="entry name" value="Thioredoxin"/>
</dbReference>
<evidence type="ECO:0000256" key="3">
    <source>
        <dbReference type="ARBA" id="ARBA00022982"/>
    </source>
</evidence>
<dbReference type="PANTHER" id="PTHR45663:SF11">
    <property type="entry name" value="GEO12009P1"/>
    <property type="match status" value="1"/>
</dbReference>
<organism evidence="8 9">
    <name type="scientific">Dethiosulfovibrio marinus</name>
    <dbReference type="NCBI Taxonomy" id="133532"/>
    <lineage>
        <taxon>Bacteria</taxon>
        <taxon>Thermotogati</taxon>
        <taxon>Synergistota</taxon>
        <taxon>Synergistia</taxon>
        <taxon>Synergistales</taxon>
        <taxon>Dethiosulfovibrionaceae</taxon>
        <taxon>Dethiosulfovibrio</taxon>
    </lineage>
</organism>
<reference evidence="8 9" key="1">
    <citation type="submission" date="2022-01" db="EMBL/GenBank/DDBJ databases">
        <title>Dethiosulfovibrio faecalis sp. nov., a novel proteolytic, non-sulfur-reducing bacterium isolated from a marine aquaculture solid waste bioreactor.</title>
        <authorList>
            <person name="Grabowski S."/>
            <person name="Apolinario E."/>
            <person name="Schneider N."/>
            <person name="Marshall C.W."/>
            <person name="Sowers K.R."/>
        </authorList>
    </citation>
    <scope>NUCLEOTIDE SEQUENCE [LARGE SCALE GENOMIC DNA]</scope>
    <source>
        <strain evidence="8 9">DSM 12537</strain>
    </source>
</reference>
<dbReference type="RefSeq" id="WP_236098475.1">
    <property type="nucleotide sequence ID" value="NZ_JAKGUD010000002.1"/>
</dbReference>